<feature type="transmembrane region" description="Helical" evidence="5">
    <location>
        <begin position="170"/>
        <end position="189"/>
    </location>
</feature>
<evidence type="ECO:0000256" key="2">
    <source>
        <dbReference type="ARBA" id="ARBA00022692"/>
    </source>
</evidence>
<feature type="transmembrane region" description="Helical" evidence="5">
    <location>
        <begin position="217"/>
        <end position="239"/>
    </location>
</feature>
<feature type="domain" description="ABC-2 type transporter transmembrane" evidence="6">
    <location>
        <begin position="14"/>
        <end position="207"/>
    </location>
</feature>
<evidence type="ECO:0000259" key="6">
    <source>
        <dbReference type="Pfam" id="PF01061"/>
    </source>
</evidence>
<keyword evidence="2 5" id="KW-0812">Transmembrane</keyword>
<dbReference type="InterPro" id="IPR052902">
    <property type="entry name" value="ABC-2_transporter"/>
</dbReference>
<evidence type="ECO:0000313" key="8">
    <source>
        <dbReference type="Proteomes" id="UP000612585"/>
    </source>
</evidence>
<feature type="transmembrane region" description="Helical" evidence="5">
    <location>
        <begin position="20"/>
        <end position="38"/>
    </location>
</feature>
<dbReference type="InterPro" id="IPR013525">
    <property type="entry name" value="ABC2_TM"/>
</dbReference>
<comment type="caution">
    <text evidence="7">The sequence shown here is derived from an EMBL/GenBank/DDBJ whole genome shotgun (WGS) entry which is preliminary data.</text>
</comment>
<evidence type="ECO:0000256" key="1">
    <source>
        <dbReference type="ARBA" id="ARBA00004141"/>
    </source>
</evidence>
<feature type="transmembrane region" description="Helical" evidence="5">
    <location>
        <begin position="131"/>
        <end position="158"/>
    </location>
</feature>
<gene>
    <name evidence="7" type="ORF">Vau01_097250</name>
</gene>
<keyword evidence="3 5" id="KW-1133">Transmembrane helix</keyword>
<sequence>MTAFVAGVRLQLALFRRNPGHLMVFVTVPFFAAIFLSGADHAGRPDLVPYAVLGPALVALWVLALDLAGSVIDGDRAHGTFELLVATPSAPSHVLAGRVSTITVLGLGTLAETLLVAAVGFSATLPVFHPGALAATLVATALAMTGTSTAMAALFVAARSAGRFANALGYPFYILGGLVAPVSLLPWWVQPFSRLTFLYWSAELLRDTTRPAPVTDLAWRLAAVCCLGGVAYLVGVRLTGRVVDGLRTKGTVGLS</sequence>
<dbReference type="PANTHER" id="PTHR43027:SF1">
    <property type="entry name" value="DOXORUBICIN RESISTANCE ABC TRANSPORTER PERMEASE PROTEIN DRRC-RELATED"/>
    <property type="match status" value="1"/>
</dbReference>
<evidence type="ECO:0000256" key="3">
    <source>
        <dbReference type="ARBA" id="ARBA00022989"/>
    </source>
</evidence>
<dbReference type="RefSeq" id="WP_204007721.1">
    <property type="nucleotide sequence ID" value="NZ_BOPG01000076.1"/>
</dbReference>
<reference evidence="7" key="1">
    <citation type="submission" date="2021-01" db="EMBL/GenBank/DDBJ databases">
        <title>Whole genome shotgun sequence of Virgisporangium aurantiacum NBRC 16421.</title>
        <authorList>
            <person name="Komaki H."/>
            <person name="Tamura T."/>
        </authorList>
    </citation>
    <scope>NUCLEOTIDE SEQUENCE</scope>
    <source>
        <strain evidence="7">NBRC 16421</strain>
    </source>
</reference>
<dbReference type="PANTHER" id="PTHR43027">
    <property type="entry name" value="DOXORUBICIN RESISTANCE ABC TRANSPORTER PERMEASE PROTEIN DRRC-RELATED"/>
    <property type="match status" value="1"/>
</dbReference>
<evidence type="ECO:0000256" key="4">
    <source>
        <dbReference type="ARBA" id="ARBA00023136"/>
    </source>
</evidence>
<feature type="transmembrane region" description="Helical" evidence="5">
    <location>
        <begin position="50"/>
        <end position="68"/>
    </location>
</feature>
<dbReference type="AlphaFoldDB" id="A0A8J3ZDI9"/>
<comment type="subcellular location">
    <subcellularLocation>
        <location evidence="1">Membrane</location>
        <topology evidence="1">Multi-pass membrane protein</topology>
    </subcellularLocation>
</comment>
<organism evidence="7 8">
    <name type="scientific">Virgisporangium aurantiacum</name>
    <dbReference type="NCBI Taxonomy" id="175570"/>
    <lineage>
        <taxon>Bacteria</taxon>
        <taxon>Bacillati</taxon>
        <taxon>Actinomycetota</taxon>
        <taxon>Actinomycetes</taxon>
        <taxon>Micromonosporales</taxon>
        <taxon>Micromonosporaceae</taxon>
        <taxon>Virgisporangium</taxon>
    </lineage>
</organism>
<evidence type="ECO:0000313" key="7">
    <source>
        <dbReference type="EMBL" id="GIJ62209.1"/>
    </source>
</evidence>
<dbReference type="GO" id="GO:0140359">
    <property type="term" value="F:ABC-type transporter activity"/>
    <property type="evidence" value="ECO:0007669"/>
    <property type="project" value="InterPro"/>
</dbReference>
<dbReference type="Pfam" id="PF01061">
    <property type="entry name" value="ABC2_membrane"/>
    <property type="match status" value="1"/>
</dbReference>
<accession>A0A8J3ZDI9</accession>
<dbReference type="GO" id="GO:0016020">
    <property type="term" value="C:membrane"/>
    <property type="evidence" value="ECO:0007669"/>
    <property type="project" value="UniProtKB-SubCell"/>
</dbReference>
<keyword evidence="8" id="KW-1185">Reference proteome</keyword>
<feature type="transmembrane region" description="Helical" evidence="5">
    <location>
        <begin position="102"/>
        <end position="125"/>
    </location>
</feature>
<evidence type="ECO:0000256" key="5">
    <source>
        <dbReference type="SAM" id="Phobius"/>
    </source>
</evidence>
<proteinExistence type="predicted"/>
<protein>
    <recommendedName>
        <fullName evidence="6">ABC-2 type transporter transmembrane domain-containing protein</fullName>
    </recommendedName>
</protein>
<name>A0A8J3ZDI9_9ACTN</name>
<dbReference type="Proteomes" id="UP000612585">
    <property type="component" value="Unassembled WGS sequence"/>
</dbReference>
<keyword evidence="4 5" id="KW-0472">Membrane</keyword>
<dbReference type="EMBL" id="BOPG01000076">
    <property type="protein sequence ID" value="GIJ62209.1"/>
    <property type="molecule type" value="Genomic_DNA"/>
</dbReference>